<gene>
    <name evidence="2" type="ORF">MB2181_00830</name>
</gene>
<dbReference type="OrthoDB" id="9926092at2"/>
<evidence type="ECO:0000256" key="1">
    <source>
        <dbReference type="SAM" id="SignalP"/>
    </source>
</evidence>
<dbReference type="EMBL" id="AAUX01000001">
    <property type="protein sequence ID" value="EAV46573.1"/>
    <property type="molecule type" value="Genomic_DNA"/>
</dbReference>
<name>A0P4W3_9PROT</name>
<evidence type="ECO:0008006" key="4">
    <source>
        <dbReference type="Google" id="ProtNLM"/>
    </source>
</evidence>
<keyword evidence="1" id="KW-0732">Signal</keyword>
<keyword evidence="3" id="KW-1185">Reference proteome</keyword>
<organism evidence="2 3">
    <name type="scientific">Methylophilales bacterium HTCC2181</name>
    <dbReference type="NCBI Taxonomy" id="383631"/>
    <lineage>
        <taxon>Bacteria</taxon>
        <taxon>Pseudomonadati</taxon>
        <taxon>Pseudomonadota</taxon>
        <taxon>Betaproteobacteria</taxon>
        <taxon>Nitrosomonadales</taxon>
        <taxon>OM43 clade</taxon>
    </lineage>
</organism>
<reference evidence="2 3" key="1">
    <citation type="submission" date="2006-11" db="EMBL/GenBank/DDBJ databases">
        <authorList>
            <person name="Giovannoni S."/>
            <person name="Vergin K."/>
            <person name="Ferriera S."/>
            <person name="Johnson J."/>
            <person name="Kravitz S."/>
            <person name="Beeson K."/>
            <person name="Sutton G."/>
            <person name="Rogers Y.-H."/>
            <person name="Friedman R."/>
            <person name="Frazier M."/>
            <person name="Venter J.C."/>
        </authorList>
    </citation>
    <scope>NUCLEOTIDE SEQUENCE [LARGE SCALE GENOMIC DNA]</scope>
    <source>
        <strain evidence="2 3">HTCC2181</strain>
    </source>
</reference>
<dbReference type="AlphaFoldDB" id="A0P4W3"/>
<dbReference type="Proteomes" id="UP000054262">
    <property type="component" value="Unassembled WGS sequence"/>
</dbReference>
<dbReference type="PROSITE" id="PS51257">
    <property type="entry name" value="PROKAR_LIPOPROTEIN"/>
    <property type="match status" value="1"/>
</dbReference>
<protein>
    <recommendedName>
        <fullName evidence="4">Lipoprotein</fullName>
    </recommendedName>
</protein>
<feature type="signal peptide" evidence="1">
    <location>
        <begin position="1"/>
        <end position="20"/>
    </location>
</feature>
<sequence length="134" mass="15238">MLSKILLVAVSLFLMSCATLDSKEQQYPAPHNDYTGVVVQEHFSSEEPNNFMIRTCRMYGGLNQDSVENLGKDRLLQYIMQFKCNYAGKLQDEVRIDGKSSVRLNGASAKNKCENLGFEVGTVRFRKCMEELTR</sequence>
<comment type="caution">
    <text evidence="2">The sequence shown here is derived from an EMBL/GenBank/DDBJ whole genome shotgun (WGS) entry which is preliminary data.</text>
</comment>
<proteinExistence type="predicted"/>
<accession>A0P4W3</accession>
<feature type="chain" id="PRO_5002628333" description="Lipoprotein" evidence="1">
    <location>
        <begin position="21"/>
        <end position="134"/>
    </location>
</feature>
<evidence type="ECO:0000313" key="3">
    <source>
        <dbReference type="Proteomes" id="UP000054262"/>
    </source>
</evidence>
<evidence type="ECO:0000313" key="2">
    <source>
        <dbReference type="EMBL" id="EAV46573.1"/>
    </source>
</evidence>